<dbReference type="PANTHER" id="PTHR11712:SF306">
    <property type="entry name" value="3-OXOACYL-[ACYL-CARRIER-PROTEIN] SYNTHASE 1"/>
    <property type="match status" value="1"/>
</dbReference>
<dbReference type="GO" id="GO:0004315">
    <property type="term" value="F:3-oxoacyl-[acyl-carrier-protein] synthase activity"/>
    <property type="evidence" value="ECO:0007669"/>
    <property type="project" value="UniProtKB-EC"/>
</dbReference>
<dbReference type="Proteomes" id="UP000664349">
    <property type="component" value="Unassembled WGS sequence"/>
</dbReference>
<evidence type="ECO:0000259" key="18">
    <source>
        <dbReference type="PROSITE" id="PS52004"/>
    </source>
</evidence>
<keyword evidence="10" id="KW-0275">Fatty acid biosynthesis</keyword>
<dbReference type="InterPro" id="IPR018201">
    <property type="entry name" value="Ketoacyl_synth_AS"/>
</dbReference>
<comment type="catalytic activity">
    <reaction evidence="16">
        <text>a fatty acyl-[ACP] + malonyl-[ACP] + H(+) = a 3-oxoacyl-[ACP] + holo-[ACP] + CO2</text>
        <dbReference type="Rhea" id="RHEA:22836"/>
        <dbReference type="Rhea" id="RHEA-COMP:9623"/>
        <dbReference type="Rhea" id="RHEA-COMP:9685"/>
        <dbReference type="Rhea" id="RHEA-COMP:9916"/>
        <dbReference type="Rhea" id="RHEA-COMP:14125"/>
        <dbReference type="ChEBI" id="CHEBI:15378"/>
        <dbReference type="ChEBI" id="CHEBI:16526"/>
        <dbReference type="ChEBI" id="CHEBI:64479"/>
        <dbReference type="ChEBI" id="CHEBI:78449"/>
        <dbReference type="ChEBI" id="CHEBI:78776"/>
        <dbReference type="ChEBI" id="CHEBI:138651"/>
        <dbReference type="EC" id="2.3.1.41"/>
    </reaction>
    <physiologicalReaction direction="left-to-right" evidence="16">
        <dbReference type="Rhea" id="RHEA:22837"/>
    </physiologicalReaction>
</comment>
<evidence type="ECO:0000256" key="6">
    <source>
        <dbReference type="ARBA" id="ARBA00022516"/>
    </source>
</evidence>
<evidence type="ECO:0000256" key="14">
    <source>
        <dbReference type="ARBA" id="ARBA00042143"/>
    </source>
</evidence>
<keyword evidence="5" id="KW-0963">Cytoplasm</keyword>
<evidence type="ECO:0000256" key="1">
    <source>
        <dbReference type="ARBA" id="ARBA00004496"/>
    </source>
</evidence>
<dbReference type="PROSITE" id="PS52004">
    <property type="entry name" value="KS3_2"/>
    <property type="match status" value="1"/>
</dbReference>
<comment type="subunit">
    <text evidence="3">Homodimer.</text>
</comment>
<keyword evidence="11 19" id="KW-0012">Acyltransferase</keyword>
<dbReference type="Pfam" id="PF02801">
    <property type="entry name" value="Ketoacyl-synt_C"/>
    <property type="match status" value="1"/>
</dbReference>
<keyword evidence="9" id="KW-0443">Lipid metabolism</keyword>
<evidence type="ECO:0000256" key="17">
    <source>
        <dbReference type="RuleBase" id="RU003694"/>
    </source>
</evidence>
<proteinExistence type="inferred from homology"/>
<dbReference type="Gene3D" id="3.40.47.10">
    <property type="match status" value="1"/>
</dbReference>
<dbReference type="InterPro" id="IPR020841">
    <property type="entry name" value="PKS_Beta-ketoAc_synthase_dom"/>
</dbReference>
<evidence type="ECO:0000256" key="15">
    <source>
        <dbReference type="ARBA" id="ARBA00048121"/>
    </source>
</evidence>
<comment type="subcellular location">
    <subcellularLocation>
        <location evidence="1">Cytoplasm</location>
    </subcellularLocation>
</comment>
<evidence type="ECO:0000313" key="20">
    <source>
        <dbReference type="Proteomes" id="UP000664349"/>
    </source>
</evidence>
<evidence type="ECO:0000313" key="19">
    <source>
        <dbReference type="EMBL" id="MBO0417998.1"/>
    </source>
</evidence>
<accession>A0ABS3GUS1</accession>
<dbReference type="Pfam" id="PF00109">
    <property type="entry name" value="ketoacyl-synt"/>
    <property type="match status" value="1"/>
</dbReference>
<evidence type="ECO:0000256" key="10">
    <source>
        <dbReference type="ARBA" id="ARBA00023160"/>
    </source>
</evidence>
<protein>
    <recommendedName>
        <fullName evidence="12">3-oxoacyl-[acyl-carrier-protein] synthase 1</fullName>
        <ecNumber evidence="4">2.3.1.41</ecNumber>
    </recommendedName>
    <alternativeName>
        <fullName evidence="13">3-oxoacyl-[acyl-carrier-protein] synthase I</fullName>
    </alternativeName>
    <alternativeName>
        <fullName evidence="14">Beta-ketoacyl-ACP synthase I</fullName>
    </alternativeName>
</protein>
<dbReference type="PROSITE" id="PS00606">
    <property type="entry name" value="KS3_1"/>
    <property type="match status" value="1"/>
</dbReference>
<comment type="caution">
    <text evidence="19">The sequence shown here is derived from an EMBL/GenBank/DDBJ whole genome shotgun (WGS) entry which is preliminary data.</text>
</comment>
<dbReference type="InterPro" id="IPR000794">
    <property type="entry name" value="Beta-ketoacyl_synthase"/>
</dbReference>
<feature type="domain" description="Ketosynthase family 3 (KS3)" evidence="18">
    <location>
        <begin position="2"/>
        <end position="404"/>
    </location>
</feature>
<dbReference type="EMBL" id="JAFLRD010000023">
    <property type="protein sequence ID" value="MBO0417998.1"/>
    <property type="molecule type" value="Genomic_DNA"/>
</dbReference>
<dbReference type="EC" id="2.3.1.41" evidence="4"/>
<dbReference type="InterPro" id="IPR014030">
    <property type="entry name" value="Ketoacyl_synth_N"/>
</dbReference>
<evidence type="ECO:0000256" key="7">
    <source>
        <dbReference type="ARBA" id="ARBA00022679"/>
    </source>
</evidence>
<evidence type="ECO:0000256" key="4">
    <source>
        <dbReference type="ARBA" id="ARBA00013191"/>
    </source>
</evidence>
<evidence type="ECO:0000256" key="12">
    <source>
        <dbReference type="ARBA" id="ARBA00039450"/>
    </source>
</evidence>
<comment type="similarity">
    <text evidence="2 17">Belongs to the thiolase-like superfamily. Beta-ketoacyl-ACP synthases family.</text>
</comment>
<name>A0ABS3GUS1_9NEIS</name>
<evidence type="ECO:0000256" key="16">
    <source>
        <dbReference type="ARBA" id="ARBA00048506"/>
    </source>
</evidence>
<keyword evidence="8" id="KW-0276">Fatty acid metabolism</keyword>
<dbReference type="SMART" id="SM00825">
    <property type="entry name" value="PKS_KS"/>
    <property type="match status" value="1"/>
</dbReference>
<keyword evidence="7 17" id="KW-0808">Transferase</keyword>
<evidence type="ECO:0000256" key="2">
    <source>
        <dbReference type="ARBA" id="ARBA00008467"/>
    </source>
</evidence>
<evidence type="ECO:0000256" key="5">
    <source>
        <dbReference type="ARBA" id="ARBA00022490"/>
    </source>
</evidence>
<gene>
    <name evidence="19" type="ORF">J1C50_21050</name>
</gene>
<dbReference type="CDD" id="cd00834">
    <property type="entry name" value="KAS_I_II"/>
    <property type="match status" value="1"/>
</dbReference>
<dbReference type="RefSeq" id="WP_043590887.1">
    <property type="nucleotide sequence ID" value="NZ_JAEILV010000024.1"/>
</dbReference>
<keyword evidence="6" id="KW-0444">Lipid biosynthesis</keyword>
<reference evidence="19 20" key="1">
    <citation type="submission" date="2021-03" db="EMBL/GenBank/DDBJ databases">
        <title>First Case of infection caused by Chromobacterium haemolyticum derived from water in China.</title>
        <authorList>
            <person name="Chen J."/>
            <person name="Liu C."/>
        </authorList>
    </citation>
    <scope>NUCLEOTIDE SEQUENCE [LARGE SCALE GENOMIC DNA]</scope>
    <source>
        <strain evidence="19 20">WJ-5</strain>
    </source>
</reference>
<evidence type="ECO:0000256" key="9">
    <source>
        <dbReference type="ARBA" id="ARBA00023098"/>
    </source>
</evidence>
<evidence type="ECO:0000256" key="8">
    <source>
        <dbReference type="ARBA" id="ARBA00022832"/>
    </source>
</evidence>
<keyword evidence="20" id="KW-1185">Reference proteome</keyword>
<dbReference type="InterPro" id="IPR014031">
    <property type="entry name" value="Ketoacyl_synth_C"/>
</dbReference>
<evidence type="ECO:0000256" key="11">
    <source>
        <dbReference type="ARBA" id="ARBA00023315"/>
    </source>
</evidence>
<dbReference type="SUPFAM" id="SSF53901">
    <property type="entry name" value="Thiolase-like"/>
    <property type="match status" value="2"/>
</dbReference>
<organism evidence="19 20">
    <name type="scientific">Chromobacterium haemolyticum</name>
    <dbReference type="NCBI Taxonomy" id="394935"/>
    <lineage>
        <taxon>Bacteria</taxon>
        <taxon>Pseudomonadati</taxon>
        <taxon>Pseudomonadota</taxon>
        <taxon>Betaproteobacteria</taxon>
        <taxon>Neisseriales</taxon>
        <taxon>Chromobacteriaceae</taxon>
        <taxon>Chromobacterium</taxon>
    </lineage>
</organism>
<evidence type="ECO:0000256" key="3">
    <source>
        <dbReference type="ARBA" id="ARBA00011738"/>
    </source>
</evidence>
<sequence>MKRRVVVSGYGLASPIGNDEATALVALRDGRSGIAARPDFAEQGMSSRVAGAPCRDDIALPPRKLQRFMADAALYGWHAAQQAIAQARLPASVLRHPRTGLVVGSGVGSAARLSEAMAILASRGIQRLTPYYVPQIMGNTVSANLATHLGIQGLSLGVTSACATSAHAIGYAFEQIQFGKQDVMLAGGAEEVSWQSAVLFDVMGVLAAGDAAAPEASSRPYHADRDGFVIAGGAGVLVLEALEHALARKAPIIAELAGYAAGSDGHSMVAPSGAGAERCMRLALADAGLERVDYINTHATGTQQGDRVEVEAVQAVFGADAVPAFSSTKGLTGHAIAAAGAMEAIFSLQMMSHGFVAGSPQYGALDDCLAGLPLVRRVRPARLDSVLCNSFGFGGANACLVFSRAAL</sequence>
<dbReference type="InterPro" id="IPR016039">
    <property type="entry name" value="Thiolase-like"/>
</dbReference>
<dbReference type="PANTHER" id="PTHR11712">
    <property type="entry name" value="POLYKETIDE SYNTHASE-RELATED"/>
    <property type="match status" value="1"/>
</dbReference>
<comment type="catalytic activity">
    <reaction evidence="15">
        <text>(3Z)-decenoyl-[ACP] + malonyl-[ACP] + H(+) = 3-oxo-(5Z)-dodecenoyl-[ACP] + holo-[ACP] + CO2</text>
        <dbReference type="Rhea" id="RHEA:54940"/>
        <dbReference type="Rhea" id="RHEA-COMP:9623"/>
        <dbReference type="Rhea" id="RHEA-COMP:9685"/>
        <dbReference type="Rhea" id="RHEA-COMP:9927"/>
        <dbReference type="Rhea" id="RHEA-COMP:14042"/>
        <dbReference type="ChEBI" id="CHEBI:15378"/>
        <dbReference type="ChEBI" id="CHEBI:16526"/>
        <dbReference type="ChEBI" id="CHEBI:64479"/>
        <dbReference type="ChEBI" id="CHEBI:78449"/>
        <dbReference type="ChEBI" id="CHEBI:78798"/>
        <dbReference type="ChEBI" id="CHEBI:138410"/>
    </reaction>
    <physiologicalReaction direction="left-to-right" evidence="15">
        <dbReference type="Rhea" id="RHEA:54941"/>
    </physiologicalReaction>
</comment>
<evidence type="ECO:0000256" key="13">
    <source>
        <dbReference type="ARBA" id="ARBA00041620"/>
    </source>
</evidence>